<evidence type="ECO:0000256" key="3">
    <source>
        <dbReference type="ARBA" id="ARBA00022692"/>
    </source>
</evidence>
<organism evidence="8">
    <name type="scientific">freshwater metagenome</name>
    <dbReference type="NCBI Taxonomy" id="449393"/>
    <lineage>
        <taxon>unclassified sequences</taxon>
        <taxon>metagenomes</taxon>
        <taxon>ecological metagenomes</taxon>
    </lineage>
</organism>
<dbReference type="PANTHER" id="PTHR35007">
    <property type="entry name" value="INTEGRAL MEMBRANE PROTEIN-RELATED"/>
    <property type="match status" value="1"/>
</dbReference>
<evidence type="ECO:0000313" key="8">
    <source>
        <dbReference type="EMBL" id="CAB4551291.1"/>
    </source>
</evidence>
<sequence>MNSALLISISFALGVSGLVYNFIGTPRPSLASRVRFPATSSTTQPSTFHFFQLAERLSRKLKAKSLQKISLALFELPEVLDLLVVSLRSGEGIYQSLKIVVPRAKGELAQELTKCLAAVNYGAALADEIRKIPISLPHPQFAEFSNKIVMSLARGTPLAKMLEDQATSARSEIRNQLLRQAGKNETRMLVPLVFLILPVIVLFAIYPSLKLLNFGFI</sequence>
<evidence type="ECO:0000256" key="2">
    <source>
        <dbReference type="ARBA" id="ARBA00022475"/>
    </source>
</evidence>
<dbReference type="GO" id="GO:0005886">
    <property type="term" value="C:plasma membrane"/>
    <property type="evidence" value="ECO:0007669"/>
    <property type="project" value="UniProtKB-SubCell"/>
</dbReference>
<accession>A0A6J6CIQ0</accession>
<dbReference type="Pfam" id="PF00482">
    <property type="entry name" value="T2SSF"/>
    <property type="match status" value="1"/>
</dbReference>
<dbReference type="AlphaFoldDB" id="A0A6J6CIQ0"/>
<feature type="transmembrane region" description="Helical" evidence="6">
    <location>
        <begin position="6"/>
        <end position="23"/>
    </location>
</feature>
<evidence type="ECO:0000259" key="7">
    <source>
        <dbReference type="Pfam" id="PF00482"/>
    </source>
</evidence>
<protein>
    <submittedName>
        <fullName evidence="8">Unannotated protein</fullName>
    </submittedName>
</protein>
<dbReference type="PANTHER" id="PTHR35007:SF2">
    <property type="entry name" value="PILUS ASSEMBLE PROTEIN"/>
    <property type="match status" value="1"/>
</dbReference>
<keyword evidence="3 6" id="KW-0812">Transmembrane</keyword>
<evidence type="ECO:0000256" key="1">
    <source>
        <dbReference type="ARBA" id="ARBA00004651"/>
    </source>
</evidence>
<dbReference type="InterPro" id="IPR018076">
    <property type="entry name" value="T2SS_GspF_dom"/>
</dbReference>
<dbReference type="EMBL" id="CAEZTB010000017">
    <property type="protein sequence ID" value="CAB4551291.1"/>
    <property type="molecule type" value="Genomic_DNA"/>
</dbReference>
<evidence type="ECO:0000256" key="5">
    <source>
        <dbReference type="ARBA" id="ARBA00023136"/>
    </source>
</evidence>
<feature type="transmembrane region" description="Helical" evidence="6">
    <location>
        <begin position="189"/>
        <end position="209"/>
    </location>
</feature>
<reference evidence="8" key="1">
    <citation type="submission" date="2020-05" db="EMBL/GenBank/DDBJ databases">
        <authorList>
            <person name="Chiriac C."/>
            <person name="Salcher M."/>
            <person name="Ghai R."/>
            <person name="Kavagutti S V."/>
        </authorList>
    </citation>
    <scope>NUCLEOTIDE SEQUENCE</scope>
</reference>
<proteinExistence type="predicted"/>
<keyword evidence="2" id="KW-1003">Cell membrane</keyword>
<evidence type="ECO:0000256" key="6">
    <source>
        <dbReference type="SAM" id="Phobius"/>
    </source>
</evidence>
<name>A0A6J6CIQ0_9ZZZZ</name>
<comment type="subcellular location">
    <subcellularLocation>
        <location evidence="1">Cell membrane</location>
        <topology evidence="1">Multi-pass membrane protein</topology>
    </subcellularLocation>
</comment>
<keyword evidence="5 6" id="KW-0472">Membrane</keyword>
<evidence type="ECO:0000256" key="4">
    <source>
        <dbReference type="ARBA" id="ARBA00022989"/>
    </source>
</evidence>
<feature type="domain" description="Type II secretion system protein GspF" evidence="7">
    <location>
        <begin position="80"/>
        <end position="204"/>
    </location>
</feature>
<keyword evidence="4 6" id="KW-1133">Transmembrane helix</keyword>
<gene>
    <name evidence="8" type="ORF">UFOPK1581_00191</name>
</gene>